<evidence type="ECO:0000313" key="4">
    <source>
        <dbReference type="EMBL" id="RUR69282.1"/>
    </source>
</evidence>
<evidence type="ECO:0000256" key="2">
    <source>
        <dbReference type="ARBA" id="ARBA00023027"/>
    </source>
</evidence>
<evidence type="ECO:0000256" key="1">
    <source>
        <dbReference type="ARBA" id="ARBA00023002"/>
    </source>
</evidence>
<dbReference type="GO" id="GO:0051287">
    <property type="term" value="F:NAD binding"/>
    <property type="evidence" value="ECO:0007669"/>
    <property type="project" value="InterPro"/>
</dbReference>
<dbReference type="PANTHER" id="PTHR43333:SF1">
    <property type="entry name" value="D-ISOMER SPECIFIC 2-HYDROXYACID DEHYDROGENASE NAD-BINDING DOMAIN-CONTAINING PROTEIN"/>
    <property type="match status" value="1"/>
</dbReference>
<gene>
    <name evidence="4" type="ORF">EJP67_19690</name>
</gene>
<accession>A0A433MNE0</accession>
<name>A0A433MNE0_9BURK</name>
<dbReference type="Gene3D" id="3.40.50.720">
    <property type="entry name" value="NAD(P)-binding Rossmann-like Domain"/>
    <property type="match status" value="2"/>
</dbReference>
<evidence type="ECO:0000313" key="5">
    <source>
        <dbReference type="Proteomes" id="UP000281118"/>
    </source>
</evidence>
<comment type="caution">
    <text evidence="4">The sequence shown here is derived from an EMBL/GenBank/DDBJ whole genome shotgun (WGS) entry which is preliminary data.</text>
</comment>
<dbReference type="Proteomes" id="UP000281118">
    <property type="component" value="Unassembled WGS sequence"/>
</dbReference>
<dbReference type="Pfam" id="PF02826">
    <property type="entry name" value="2-Hacid_dh_C"/>
    <property type="match status" value="1"/>
</dbReference>
<dbReference type="SUPFAM" id="SSF51735">
    <property type="entry name" value="NAD(P)-binding Rossmann-fold domains"/>
    <property type="match status" value="1"/>
</dbReference>
<reference evidence="4 5" key="1">
    <citation type="submission" date="2018-12" db="EMBL/GenBank/DDBJ databases">
        <title>The genome sequences of Variovorax guangxiensis DSM 27352.</title>
        <authorList>
            <person name="Gao J."/>
            <person name="Sun J."/>
        </authorList>
    </citation>
    <scope>NUCLEOTIDE SEQUENCE [LARGE SCALE GENOMIC DNA]</scope>
    <source>
        <strain evidence="4 5">DSM 27352</strain>
    </source>
</reference>
<keyword evidence="1" id="KW-0560">Oxidoreductase</keyword>
<dbReference type="EMBL" id="RXFT01000008">
    <property type="protein sequence ID" value="RUR69282.1"/>
    <property type="molecule type" value="Genomic_DNA"/>
</dbReference>
<sequence>MAQQQRLGTLVFYSDFDDFGAWQKALRAQLPDLQVVHSSALERPEDVHYAMVWKPPEGFFQQMPNLRLIVNLGAGVDALVSRSDLPAGIPITRITDPNMSRMMAGYVLFAVLRHARDIPHFEQAQRRGEWAYRHPRSPEEITVAVLGLGHLGAMAATEVQRQGFRTLGWSRSQRLIEGVECFSGMETLDTVLGQADIVVLMLPLTPHTKGLFDRARLERLRPGAAFVNVARGALVDQAALTALLQSGHIGSATLDVFEREPLPAGDPLWGMPQVLITPHLASVAIPSSSARQIAANILRVADGEEPTDVVDPGRGY</sequence>
<dbReference type="GO" id="GO:0016491">
    <property type="term" value="F:oxidoreductase activity"/>
    <property type="evidence" value="ECO:0007669"/>
    <property type="project" value="UniProtKB-KW"/>
</dbReference>
<proteinExistence type="predicted"/>
<dbReference type="InterPro" id="IPR036291">
    <property type="entry name" value="NAD(P)-bd_dom_sf"/>
</dbReference>
<protein>
    <submittedName>
        <fullName evidence="4">Glyoxylate/hydroxypyruvate reductase A</fullName>
    </submittedName>
</protein>
<dbReference type="CDD" id="cd12164">
    <property type="entry name" value="GDH_like_2"/>
    <property type="match status" value="1"/>
</dbReference>
<dbReference type="OrthoDB" id="9787219at2"/>
<evidence type="ECO:0000259" key="3">
    <source>
        <dbReference type="Pfam" id="PF02826"/>
    </source>
</evidence>
<dbReference type="SUPFAM" id="SSF52283">
    <property type="entry name" value="Formate/glycerate dehydrogenase catalytic domain-like"/>
    <property type="match status" value="1"/>
</dbReference>
<dbReference type="PANTHER" id="PTHR43333">
    <property type="entry name" value="2-HACID_DH_C DOMAIN-CONTAINING PROTEIN"/>
    <property type="match status" value="1"/>
</dbReference>
<organism evidence="4 5">
    <name type="scientific">Variovorax guangxiensis</name>
    <dbReference type="NCBI Taxonomy" id="1775474"/>
    <lineage>
        <taxon>Bacteria</taxon>
        <taxon>Pseudomonadati</taxon>
        <taxon>Pseudomonadota</taxon>
        <taxon>Betaproteobacteria</taxon>
        <taxon>Burkholderiales</taxon>
        <taxon>Comamonadaceae</taxon>
        <taxon>Variovorax</taxon>
    </lineage>
</organism>
<dbReference type="InterPro" id="IPR006140">
    <property type="entry name" value="D-isomer_DH_NAD-bd"/>
</dbReference>
<feature type="domain" description="D-isomer specific 2-hydroxyacid dehydrogenase NAD-binding" evidence="3">
    <location>
        <begin position="110"/>
        <end position="281"/>
    </location>
</feature>
<dbReference type="AlphaFoldDB" id="A0A433MNE0"/>
<keyword evidence="2" id="KW-0520">NAD</keyword>
<keyword evidence="4" id="KW-0670">Pyruvate</keyword>